<evidence type="ECO:0000259" key="3">
    <source>
        <dbReference type="PROSITE" id="PS51756"/>
    </source>
</evidence>
<sequence>MGLIYNPNESRDLVSNFQANIATCEQILSDLKIGNTQLMNVLNSNQLSGAAFVAGQGLFAQLVIPTVAKANTAIQELKKRLQQYVQYTDESGGEILDEDKLNQQLQELNNQQNLLTSQIQSYQNQALLNENPELTAMYNDHATELTNFMSVVQGDIRQVEEKLKKLHELDMKIAPLFSGIADEFSKVSAVISALGSGNFDSGGKFNIGEKNKNALLDVLTDYGSGAVQDGFSERISAFLENMDTSMPSSESYLRFYTSGNQYWKNIHVNWDGAGYGKALGNSLFKKGVQKITVAKFGVGKAKISGLGTLGFGIDYLQNRNDGESVGMAFTHTAATTVVASAGVWAVEASASAAAAGTFGASLMGAGAAVSTFIASNPVGWAIGAGIGAGILTKLAYDSNFLGLKDGVKTVGNAVNSGLESIKNVFGWGKKKHA</sequence>
<comment type="similarity">
    <text evidence="1">In the N-terminal section; belongs to the LXG family.</text>
</comment>
<dbReference type="EMBL" id="JBCLSH010000016">
    <property type="protein sequence ID" value="MEY8443775.1"/>
    <property type="molecule type" value="Genomic_DNA"/>
</dbReference>
<keyword evidence="2" id="KW-0175">Coiled coil</keyword>
<feature type="domain" description="LXG" evidence="3">
    <location>
        <begin position="4"/>
        <end position="236"/>
    </location>
</feature>
<comment type="caution">
    <text evidence="4">The sequence shown here is derived from an EMBL/GenBank/DDBJ whole genome shotgun (WGS) entry which is preliminary data.</text>
</comment>
<evidence type="ECO:0000256" key="2">
    <source>
        <dbReference type="SAM" id="Coils"/>
    </source>
</evidence>
<organism evidence="4 5">
    <name type="scientific">Lactococcus ileimucosae</name>
    <dbReference type="NCBI Taxonomy" id="2941329"/>
    <lineage>
        <taxon>Bacteria</taxon>
        <taxon>Bacillati</taxon>
        <taxon>Bacillota</taxon>
        <taxon>Bacilli</taxon>
        <taxon>Lactobacillales</taxon>
        <taxon>Streptococcaceae</taxon>
        <taxon>Lactococcus</taxon>
    </lineage>
</organism>
<evidence type="ECO:0000256" key="1">
    <source>
        <dbReference type="ARBA" id="ARBA00034117"/>
    </source>
</evidence>
<dbReference type="RefSeq" id="WP_369948346.1">
    <property type="nucleotide sequence ID" value="NZ_JBCLSH010000016.1"/>
</dbReference>
<feature type="coiled-coil region" evidence="2">
    <location>
        <begin position="67"/>
        <end position="125"/>
    </location>
</feature>
<name>A0ABV4D2J7_9LACT</name>
<dbReference type="InterPro" id="IPR006829">
    <property type="entry name" value="LXG_dom"/>
</dbReference>
<dbReference type="PROSITE" id="PS51756">
    <property type="entry name" value="LXG"/>
    <property type="match status" value="1"/>
</dbReference>
<evidence type="ECO:0000313" key="4">
    <source>
        <dbReference type="EMBL" id="MEY8443775.1"/>
    </source>
</evidence>
<evidence type="ECO:0000313" key="5">
    <source>
        <dbReference type="Proteomes" id="UP001565283"/>
    </source>
</evidence>
<keyword evidence="5" id="KW-1185">Reference proteome</keyword>
<proteinExistence type="inferred from homology"/>
<reference evidence="4 5" key="1">
    <citation type="submission" date="2024-03" db="EMBL/GenBank/DDBJ databases">
        <title>Mouse gut bacterial collection (mGBC) of GemPharmatech.</title>
        <authorList>
            <person name="He Y."/>
            <person name="Dong L."/>
            <person name="Wu D."/>
            <person name="Gao X."/>
            <person name="Lin Z."/>
        </authorList>
    </citation>
    <scope>NUCLEOTIDE SEQUENCE [LARGE SCALE GENOMIC DNA]</scope>
    <source>
        <strain evidence="4 5">61-15</strain>
    </source>
</reference>
<protein>
    <recommendedName>
        <fullName evidence="3">LXG domain-containing protein</fullName>
    </recommendedName>
</protein>
<accession>A0ABV4D2J7</accession>
<gene>
    <name evidence="4" type="ORF">AALA52_05915</name>
</gene>
<dbReference type="Proteomes" id="UP001565283">
    <property type="component" value="Unassembled WGS sequence"/>
</dbReference>